<gene>
    <name evidence="3" type="ORF">OAUR00152_LOCUS2245</name>
    <name evidence="4" type="ORF">OAUR00152_LOCUS2246</name>
</gene>
<dbReference type="InterPro" id="IPR018490">
    <property type="entry name" value="cNMP-bd_dom_sf"/>
</dbReference>
<dbReference type="SUPFAM" id="SSF52091">
    <property type="entry name" value="SpoIIaa-like"/>
    <property type="match status" value="1"/>
</dbReference>
<dbReference type="PANTHER" id="PTHR43310">
    <property type="entry name" value="SULFATE TRANSPORTER YBAR-RELATED"/>
    <property type="match status" value="1"/>
</dbReference>
<proteinExistence type="predicted"/>
<accession>A0A6U6CGF6</accession>
<dbReference type="Gene3D" id="2.60.120.10">
    <property type="entry name" value="Jelly Rolls"/>
    <property type="match status" value="1"/>
</dbReference>
<feature type="transmembrane region" description="Helical" evidence="1">
    <location>
        <begin position="174"/>
        <end position="194"/>
    </location>
</feature>
<dbReference type="InterPro" id="IPR014710">
    <property type="entry name" value="RmlC-like_jellyroll"/>
</dbReference>
<protein>
    <recommendedName>
        <fullName evidence="2">STAS domain-containing protein</fullName>
    </recommendedName>
</protein>
<evidence type="ECO:0000313" key="4">
    <source>
        <dbReference type="EMBL" id="CAE2204896.1"/>
    </source>
</evidence>
<sequence length="657" mass="71992">MLGLVGGCGVFFVLLSISVSVGPHLAPDANLTAAPRAWSCQFLVTAAFVAGIRVLRVLIPKEKFMLLDPVYFLSVPVVFYAGMFALGTSFDGAVELGYFFKDAQVSESTDPNLPSMNIGWGSIDFGKIQWETTVWAMPNVLSLIILSIMLTVPFPPLISLYLGTEDTFDINTEFVSNGYANIIIGFLFPGGLFMCESYSNTVLFKNAGAGGGKICSALLSLSTFVFFMYGPKIVDRIPRCMAGTLMLDMGLNLFLDAVKVDKHSPFEYASIWIILCVMTASSMTTGLIAGLILALFNYTQQSFVDEDPIRRVVDMDGLPSTCLRSHDALQALNDPVYGRKTVVLFQLQGHLFYGNFPKLKEEVLEFLNKRKENGESVSMAIIDLDFVVGIDSSAASLIEKMMGTLKITMGISSVFVSSSYFANSTRNLFQVKKTKLATSILQETSEIHGEYYKTINDALIACEDTIIGHHRVGLEKKYADNVSFASLDAEESDFDLERSAVLHVLRAYIGRHTLPSAQHIVAGQDDGLTEAVFRSLKRDVYSRGDTLWNCDDNPISAKLLIKGSFVAKSKRELDYTGTINVGTIVGLRAFLLCEKHRVSLCCEEDGSIAYSLDIPSYDSLCRENPRAGRALDLALARNLSLRLRAVTNTSGVALMGA</sequence>
<dbReference type="PANTHER" id="PTHR43310:SF4">
    <property type="entry name" value="AFR304WP"/>
    <property type="match status" value="1"/>
</dbReference>
<dbReference type="InterPro" id="IPR052706">
    <property type="entry name" value="Membrane-Transporter-like"/>
</dbReference>
<dbReference type="PROSITE" id="PS50801">
    <property type="entry name" value="STAS"/>
    <property type="match status" value="1"/>
</dbReference>
<feature type="transmembrane region" description="Helical" evidence="1">
    <location>
        <begin position="270"/>
        <end position="296"/>
    </location>
</feature>
<reference evidence="4" key="1">
    <citation type="submission" date="2021-01" db="EMBL/GenBank/DDBJ databases">
        <authorList>
            <person name="Corre E."/>
            <person name="Pelletier E."/>
            <person name="Niang G."/>
            <person name="Scheremetjew M."/>
            <person name="Finn R."/>
            <person name="Kale V."/>
            <person name="Holt S."/>
            <person name="Cochrane G."/>
            <person name="Meng A."/>
            <person name="Brown T."/>
            <person name="Cohen L."/>
        </authorList>
    </citation>
    <scope>NUCLEOTIDE SEQUENCE</scope>
    <source>
        <strain evidence="4">Isolate 1302-5</strain>
    </source>
</reference>
<dbReference type="InterPro" id="IPR002645">
    <property type="entry name" value="STAS_dom"/>
</dbReference>
<feature type="transmembrane region" description="Helical" evidence="1">
    <location>
        <begin position="70"/>
        <end position="90"/>
    </location>
</feature>
<dbReference type="EMBL" id="HBKQ01003288">
    <property type="protein sequence ID" value="CAE2204894.1"/>
    <property type="molecule type" value="Transcribed_RNA"/>
</dbReference>
<feature type="transmembrane region" description="Helical" evidence="1">
    <location>
        <begin position="140"/>
        <end position="162"/>
    </location>
</feature>
<organism evidence="4">
    <name type="scientific">Odontella aurita</name>
    <dbReference type="NCBI Taxonomy" id="265563"/>
    <lineage>
        <taxon>Eukaryota</taxon>
        <taxon>Sar</taxon>
        <taxon>Stramenopiles</taxon>
        <taxon>Ochrophyta</taxon>
        <taxon>Bacillariophyta</taxon>
        <taxon>Mediophyceae</taxon>
        <taxon>Biddulphiophycidae</taxon>
        <taxon>Eupodiscales</taxon>
        <taxon>Odontellaceae</taxon>
        <taxon>Odontella</taxon>
    </lineage>
</organism>
<feature type="domain" description="STAS" evidence="2">
    <location>
        <begin position="342"/>
        <end position="462"/>
    </location>
</feature>
<dbReference type="InterPro" id="IPR036513">
    <property type="entry name" value="STAS_dom_sf"/>
</dbReference>
<dbReference type="AlphaFoldDB" id="A0A6U6CGF6"/>
<dbReference type="Gene3D" id="3.30.750.24">
    <property type="entry name" value="STAS domain"/>
    <property type="match status" value="1"/>
</dbReference>
<evidence type="ECO:0000313" key="3">
    <source>
        <dbReference type="EMBL" id="CAE2204894.1"/>
    </source>
</evidence>
<name>A0A6U6CGF6_9STRA</name>
<keyword evidence="1" id="KW-0812">Transmembrane</keyword>
<feature type="transmembrane region" description="Helical" evidence="1">
    <location>
        <begin position="36"/>
        <end position="58"/>
    </location>
</feature>
<dbReference type="Pfam" id="PF01740">
    <property type="entry name" value="STAS"/>
    <property type="match status" value="1"/>
</dbReference>
<feature type="transmembrane region" description="Helical" evidence="1">
    <location>
        <begin position="206"/>
        <end position="228"/>
    </location>
</feature>
<dbReference type="SUPFAM" id="SSF51206">
    <property type="entry name" value="cAMP-binding domain-like"/>
    <property type="match status" value="1"/>
</dbReference>
<keyword evidence="1" id="KW-0472">Membrane</keyword>
<evidence type="ECO:0000256" key="1">
    <source>
        <dbReference type="SAM" id="Phobius"/>
    </source>
</evidence>
<keyword evidence="1" id="KW-1133">Transmembrane helix</keyword>
<evidence type="ECO:0000259" key="2">
    <source>
        <dbReference type="PROSITE" id="PS50801"/>
    </source>
</evidence>
<dbReference type="EMBL" id="HBKQ01003289">
    <property type="protein sequence ID" value="CAE2204896.1"/>
    <property type="molecule type" value="Transcribed_RNA"/>
</dbReference>